<evidence type="ECO:0000256" key="7">
    <source>
        <dbReference type="RuleBase" id="RU000481"/>
    </source>
</evidence>
<comment type="cofactor">
    <cofactor evidence="1 7">
        <name>pyridoxal 5'-phosphate</name>
        <dbReference type="ChEBI" id="CHEBI:597326"/>
    </cofactor>
</comment>
<accession>S9QQL7</accession>
<evidence type="ECO:0000256" key="4">
    <source>
        <dbReference type="ARBA" id="ARBA00022679"/>
    </source>
</evidence>
<evidence type="ECO:0000313" key="9">
    <source>
        <dbReference type="EMBL" id="EPX81933.1"/>
    </source>
</evidence>
<dbReference type="GO" id="GO:0006520">
    <property type="term" value="P:amino acid metabolic process"/>
    <property type="evidence" value="ECO:0007669"/>
    <property type="project" value="InterPro"/>
</dbReference>
<dbReference type="Proteomes" id="UP000015347">
    <property type="component" value="Unassembled WGS sequence"/>
</dbReference>
<dbReference type="PANTHER" id="PTHR46383">
    <property type="entry name" value="ASPARTATE AMINOTRANSFERASE"/>
    <property type="match status" value="1"/>
</dbReference>
<reference evidence="10" key="1">
    <citation type="journal article" date="2014" name="Stand. Genomic Sci.">
        <title>Genome sequence of the exopolysaccharide-producing Salipiger mucosus type strain (DSM 16094(T)), a moderately halophilic member of the Roseobacter clade.</title>
        <authorList>
            <person name="Riedel T."/>
            <person name="Spring S."/>
            <person name="Fiebig A."/>
            <person name="Petersen J."/>
            <person name="Kyrpides N.C."/>
            <person name="Goker M."/>
            <person name="Klenk H.P."/>
        </authorList>
    </citation>
    <scope>NUCLEOTIDE SEQUENCE [LARGE SCALE GENOMIC DNA]</scope>
    <source>
        <strain evidence="10">DSM 16094</strain>
    </source>
</reference>
<evidence type="ECO:0000256" key="5">
    <source>
        <dbReference type="ARBA" id="ARBA00022898"/>
    </source>
</evidence>
<dbReference type="SUPFAM" id="SSF53383">
    <property type="entry name" value="PLP-dependent transferases"/>
    <property type="match status" value="1"/>
</dbReference>
<organism evidence="9 10">
    <name type="scientific">Salipiger mucosus DSM 16094</name>
    <dbReference type="NCBI Taxonomy" id="1123237"/>
    <lineage>
        <taxon>Bacteria</taxon>
        <taxon>Pseudomonadati</taxon>
        <taxon>Pseudomonadota</taxon>
        <taxon>Alphaproteobacteria</taxon>
        <taxon>Rhodobacterales</taxon>
        <taxon>Roseobacteraceae</taxon>
        <taxon>Salipiger</taxon>
    </lineage>
</organism>
<dbReference type="AlphaFoldDB" id="S9QQL7"/>
<proteinExistence type="inferred from homology"/>
<keyword evidence="5" id="KW-0663">Pyridoxal phosphate</keyword>
<dbReference type="OrthoDB" id="9763453at2"/>
<dbReference type="CDD" id="cd00609">
    <property type="entry name" value="AAT_like"/>
    <property type="match status" value="1"/>
</dbReference>
<keyword evidence="10" id="KW-1185">Reference proteome</keyword>
<dbReference type="eggNOG" id="COG0436">
    <property type="taxonomic scope" value="Bacteria"/>
</dbReference>
<evidence type="ECO:0000256" key="1">
    <source>
        <dbReference type="ARBA" id="ARBA00001933"/>
    </source>
</evidence>
<dbReference type="STRING" id="1123237.Salmuc_00247"/>
<protein>
    <recommendedName>
        <fullName evidence="7">Aminotransferase</fullName>
        <ecNumber evidence="7">2.6.1.-</ecNumber>
    </recommendedName>
</protein>
<gene>
    <name evidence="9" type="ORF">Salmuc_00247</name>
</gene>
<keyword evidence="3 7" id="KW-0032">Aminotransferase</keyword>
<comment type="similarity">
    <text evidence="2 7">Belongs to the class-I pyridoxal-phosphate-dependent aminotransferase family.</text>
</comment>
<dbReference type="GO" id="GO:0004069">
    <property type="term" value="F:L-aspartate:2-oxoglutarate aminotransferase activity"/>
    <property type="evidence" value="ECO:0007669"/>
    <property type="project" value="UniProtKB-EC"/>
</dbReference>
<dbReference type="PROSITE" id="PS00105">
    <property type="entry name" value="AA_TRANSFER_CLASS_1"/>
    <property type="match status" value="1"/>
</dbReference>
<evidence type="ECO:0000256" key="6">
    <source>
        <dbReference type="ARBA" id="ARBA00049185"/>
    </source>
</evidence>
<evidence type="ECO:0000259" key="8">
    <source>
        <dbReference type="Pfam" id="PF00155"/>
    </source>
</evidence>
<keyword evidence="4 7" id="KW-0808">Transferase</keyword>
<dbReference type="GO" id="GO:0030170">
    <property type="term" value="F:pyridoxal phosphate binding"/>
    <property type="evidence" value="ECO:0007669"/>
    <property type="project" value="InterPro"/>
</dbReference>
<dbReference type="EC" id="2.6.1.-" evidence="7"/>
<comment type="catalytic activity">
    <reaction evidence="6">
        <text>L-aspartate + 2-oxoglutarate = oxaloacetate + L-glutamate</text>
        <dbReference type="Rhea" id="RHEA:21824"/>
        <dbReference type="ChEBI" id="CHEBI:16452"/>
        <dbReference type="ChEBI" id="CHEBI:16810"/>
        <dbReference type="ChEBI" id="CHEBI:29985"/>
        <dbReference type="ChEBI" id="CHEBI:29991"/>
        <dbReference type="EC" id="2.6.1.1"/>
    </reaction>
</comment>
<dbReference type="Gene3D" id="3.40.640.10">
    <property type="entry name" value="Type I PLP-dependent aspartate aminotransferase-like (Major domain)"/>
    <property type="match status" value="1"/>
</dbReference>
<dbReference type="Pfam" id="PF00155">
    <property type="entry name" value="Aminotran_1_2"/>
    <property type="match status" value="1"/>
</dbReference>
<feature type="domain" description="Aminotransferase class I/classII large" evidence="8">
    <location>
        <begin position="35"/>
        <end position="384"/>
    </location>
</feature>
<dbReference type="InterPro" id="IPR015421">
    <property type="entry name" value="PyrdxlP-dep_Trfase_major"/>
</dbReference>
<dbReference type="InterPro" id="IPR015424">
    <property type="entry name" value="PyrdxlP-dep_Trfase"/>
</dbReference>
<name>S9QQL7_9RHOB</name>
<dbReference type="InterPro" id="IPR050596">
    <property type="entry name" value="AspAT/PAT-like"/>
</dbReference>
<evidence type="ECO:0000256" key="2">
    <source>
        <dbReference type="ARBA" id="ARBA00007441"/>
    </source>
</evidence>
<evidence type="ECO:0000313" key="10">
    <source>
        <dbReference type="Proteomes" id="UP000015347"/>
    </source>
</evidence>
<dbReference type="InterPro" id="IPR004838">
    <property type="entry name" value="NHTrfase_class1_PyrdxlP-BS"/>
</dbReference>
<comment type="caution">
    <text evidence="9">The sequence shown here is derived from an EMBL/GenBank/DDBJ whole genome shotgun (WGS) entry which is preliminary data.</text>
</comment>
<dbReference type="InterPro" id="IPR004839">
    <property type="entry name" value="Aminotransferase_I/II_large"/>
</dbReference>
<dbReference type="PANTHER" id="PTHR46383:SF1">
    <property type="entry name" value="ASPARTATE AMINOTRANSFERASE"/>
    <property type="match status" value="1"/>
</dbReference>
<sequence>MPQLSTRITTLNAGGDDGWGVFYRARAMAEAGAPVTELTIGEHDTGTDPAILDAMHAAARDGQTGYAMVPGNDSLRDVIASRITDRTGVGTTRDNILVTAGGQAGLFAAHMAACNPGDTALFVEPFYATYPGTHSARPAPGPVPSPTRAEDDFLPDAGDLARAAQDSGAASLLVNSPNNPTGAVYPRETLEALSKVAQAHDLWVISDEVYDTQIWQGAHLSPRALPGMAERTLVIGSMSKSHAMTGSRIGWVCAPHEVVERMVDLATTTTYGLPMYLQEGARFGLSQGPAFEARISAPFRRRRALAHEILGAQDRVGLIPSGGGMFLFLDIRATGLSGEAFADALLDTHGIAVMPGESFGASAAGFVRVAMTVPDARFAEALRTLCAFAAEHSAAA</sequence>
<dbReference type="HOGENOM" id="CLU_017584_4_3_5"/>
<dbReference type="EMBL" id="APVH01000028">
    <property type="protein sequence ID" value="EPX81933.1"/>
    <property type="molecule type" value="Genomic_DNA"/>
</dbReference>
<evidence type="ECO:0000256" key="3">
    <source>
        <dbReference type="ARBA" id="ARBA00022576"/>
    </source>
</evidence>
<dbReference type="RefSeq" id="WP_020040188.1">
    <property type="nucleotide sequence ID" value="NZ_KE557276.1"/>
</dbReference>